<dbReference type="Pfam" id="PF01476">
    <property type="entry name" value="LysM"/>
    <property type="match status" value="1"/>
</dbReference>
<dbReference type="InterPro" id="IPR036779">
    <property type="entry name" value="LysM_dom_sf"/>
</dbReference>
<keyword evidence="2" id="KW-0812">Transmembrane</keyword>
<feature type="transmembrane region" description="Helical" evidence="2">
    <location>
        <begin position="36"/>
        <end position="54"/>
    </location>
</feature>
<reference evidence="4 5" key="1">
    <citation type="journal article" date="2024" name="Front. Microbiol.">
        <title>Novel thermophilic genera Geochorda gen. nov. and Carboxydochorda gen. nov. from the deep terrestrial subsurface reveal the ecophysiological diversity in the class Limnochordia.</title>
        <authorList>
            <person name="Karnachuk O.V."/>
            <person name="Lukina A.P."/>
            <person name="Avakyan M.R."/>
            <person name="Kadnikov V.V."/>
            <person name="Begmatov S."/>
            <person name="Beletsky A.V."/>
            <person name="Vlasova K.G."/>
            <person name="Novikov A.A."/>
            <person name="Shcherbakova V.A."/>
            <person name="Mardanov A.V."/>
            <person name="Ravin N.V."/>
        </authorList>
    </citation>
    <scope>NUCLEOTIDE SEQUENCE [LARGE SCALE GENOMIC DNA]</scope>
    <source>
        <strain evidence="4 5">L945</strain>
    </source>
</reference>
<dbReference type="InterPro" id="IPR018392">
    <property type="entry name" value="LysM"/>
</dbReference>
<evidence type="ECO:0000313" key="4">
    <source>
        <dbReference type="EMBL" id="WRP18527.1"/>
    </source>
</evidence>
<evidence type="ECO:0000256" key="2">
    <source>
        <dbReference type="SAM" id="Phobius"/>
    </source>
</evidence>
<organism evidence="4 5">
    <name type="scientific">Carboxydichorda subterranea</name>
    <dbReference type="NCBI Taxonomy" id="3109565"/>
    <lineage>
        <taxon>Bacteria</taxon>
        <taxon>Bacillati</taxon>
        <taxon>Bacillota</taxon>
        <taxon>Limnochordia</taxon>
        <taxon>Limnochordales</taxon>
        <taxon>Geochordaceae</taxon>
        <taxon>Carboxydichorda</taxon>
    </lineage>
</organism>
<gene>
    <name evidence="4" type="ORF">U7230_05860</name>
</gene>
<evidence type="ECO:0000259" key="3">
    <source>
        <dbReference type="PROSITE" id="PS51782"/>
    </source>
</evidence>
<feature type="region of interest" description="Disordered" evidence="1">
    <location>
        <begin position="150"/>
        <end position="171"/>
    </location>
</feature>
<evidence type="ECO:0000256" key="1">
    <source>
        <dbReference type="SAM" id="MobiDB-lite"/>
    </source>
</evidence>
<keyword evidence="2" id="KW-0472">Membrane</keyword>
<evidence type="ECO:0000313" key="5">
    <source>
        <dbReference type="Proteomes" id="UP001332192"/>
    </source>
</evidence>
<dbReference type="PROSITE" id="PS51782">
    <property type="entry name" value="LYSM"/>
    <property type="match status" value="1"/>
</dbReference>
<sequence length="171" mass="17889">MERSTPAKVISLHGGLEQARPAASRPPGSGGRVAQGWQAALTIAVGVLLLAWVLRWQAVREPSDRHGSTGPKTLGYERVIEPGETLWDVAVREGPAGADPRWLVESLRRANGIEAPQALEPGRRLWIPWPPVAGKSGGVAGATADLATADPADDATWSGGSLSREVASAVP</sequence>
<dbReference type="Gene3D" id="3.10.350.10">
    <property type="entry name" value="LysM domain"/>
    <property type="match status" value="1"/>
</dbReference>
<protein>
    <submittedName>
        <fullName evidence="4">LysM peptidoglycan-binding domain-containing protein</fullName>
    </submittedName>
</protein>
<feature type="region of interest" description="Disordered" evidence="1">
    <location>
        <begin position="1"/>
        <end position="33"/>
    </location>
</feature>
<name>A0ABZ1C0H2_9FIRM</name>
<feature type="domain" description="LysM" evidence="3">
    <location>
        <begin position="76"/>
        <end position="127"/>
    </location>
</feature>
<keyword evidence="2" id="KW-1133">Transmembrane helix</keyword>
<proteinExistence type="predicted"/>
<dbReference type="RefSeq" id="WP_324717800.1">
    <property type="nucleotide sequence ID" value="NZ_CP141615.1"/>
</dbReference>
<dbReference type="Proteomes" id="UP001332192">
    <property type="component" value="Chromosome"/>
</dbReference>
<dbReference type="CDD" id="cd00118">
    <property type="entry name" value="LysM"/>
    <property type="match status" value="1"/>
</dbReference>
<keyword evidence="5" id="KW-1185">Reference proteome</keyword>
<dbReference type="EMBL" id="CP141615">
    <property type="protein sequence ID" value="WRP18527.1"/>
    <property type="molecule type" value="Genomic_DNA"/>
</dbReference>
<accession>A0ABZ1C0H2</accession>